<organism evidence="2 3">
    <name type="scientific">Funneliformis caledonium</name>
    <dbReference type="NCBI Taxonomy" id="1117310"/>
    <lineage>
        <taxon>Eukaryota</taxon>
        <taxon>Fungi</taxon>
        <taxon>Fungi incertae sedis</taxon>
        <taxon>Mucoromycota</taxon>
        <taxon>Glomeromycotina</taxon>
        <taxon>Glomeromycetes</taxon>
        <taxon>Glomerales</taxon>
        <taxon>Glomeraceae</taxon>
        <taxon>Funneliformis</taxon>
    </lineage>
</organism>
<evidence type="ECO:0000313" key="2">
    <source>
        <dbReference type="EMBL" id="CAG8545887.1"/>
    </source>
</evidence>
<feature type="region of interest" description="Disordered" evidence="1">
    <location>
        <begin position="1"/>
        <end position="41"/>
    </location>
</feature>
<evidence type="ECO:0000313" key="3">
    <source>
        <dbReference type="Proteomes" id="UP000789570"/>
    </source>
</evidence>
<reference evidence="2" key="1">
    <citation type="submission" date="2021-06" db="EMBL/GenBank/DDBJ databases">
        <authorList>
            <person name="Kallberg Y."/>
            <person name="Tangrot J."/>
            <person name="Rosling A."/>
        </authorList>
    </citation>
    <scope>NUCLEOTIDE SEQUENCE</scope>
    <source>
        <strain evidence="2">UK204</strain>
    </source>
</reference>
<evidence type="ECO:0000256" key="1">
    <source>
        <dbReference type="SAM" id="MobiDB-lite"/>
    </source>
</evidence>
<name>A0A9N9AWD1_9GLOM</name>
<dbReference type="AlphaFoldDB" id="A0A9N9AWD1"/>
<proteinExistence type="predicted"/>
<sequence length="139" mass="15364">MTSTSSMSESSTLFNISNRSPHNTDFNNGTNDPSNGVDFNSEYFQYSSPIQQYSSHGKLVPPPPPPMEMDILENDQILSSDEFNSIFESFATVVEGHNQNNNNNINYFNEDGGLKGVNYSNGLLEDEQLAKALSVIAMI</sequence>
<feature type="compositionally biased region" description="Polar residues" evidence="1">
    <location>
        <begin position="13"/>
        <end position="41"/>
    </location>
</feature>
<accession>A0A9N9AWD1</accession>
<feature type="compositionally biased region" description="Low complexity" evidence="1">
    <location>
        <begin position="1"/>
        <end position="12"/>
    </location>
</feature>
<gene>
    <name evidence="2" type="ORF">FCALED_LOCUS5872</name>
</gene>
<dbReference type="EMBL" id="CAJVPQ010001323">
    <property type="protein sequence ID" value="CAG8545887.1"/>
    <property type="molecule type" value="Genomic_DNA"/>
</dbReference>
<comment type="caution">
    <text evidence="2">The sequence shown here is derived from an EMBL/GenBank/DDBJ whole genome shotgun (WGS) entry which is preliminary data.</text>
</comment>
<keyword evidence="3" id="KW-1185">Reference proteome</keyword>
<dbReference type="OrthoDB" id="2440189at2759"/>
<protein>
    <submittedName>
        <fullName evidence="2">10400_t:CDS:1</fullName>
    </submittedName>
</protein>
<dbReference type="Proteomes" id="UP000789570">
    <property type="component" value="Unassembled WGS sequence"/>
</dbReference>